<dbReference type="InterPro" id="IPR042112">
    <property type="entry name" value="P_AcTrfase_dom2"/>
</dbReference>
<dbReference type="Pfam" id="PF13500">
    <property type="entry name" value="AAA_26"/>
    <property type="match status" value="1"/>
</dbReference>
<dbReference type="GeneID" id="17038543"/>
<comment type="caution">
    <text evidence="9">The sequence shown here is derived from an EMBL/GenBank/DDBJ whole genome shotgun (WGS) entry which is preliminary data.</text>
</comment>
<protein>
    <recommendedName>
        <fullName evidence="3">Phosphate acetyltransferase</fullName>
        <ecNumber evidence="2">2.3.1.8</ecNumber>
    </recommendedName>
    <alternativeName>
        <fullName evidence="6">Phosphotransacetylase</fullName>
    </alternativeName>
</protein>
<dbReference type="AlphaFoldDB" id="I0YQ98"/>
<feature type="domain" description="DRTGG" evidence="8">
    <location>
        <begin position="285"/>
        <end position="418"/>
    </location>
</feature>
<dbReference type="STRING" id="574566.I0YQ98"/>
<dbReference type="eggNOG" id="ENOG502QW25">
    <property type="taxonomic scope" value="Eukaryota"/>
</dbReference>
<dbReference type="OrthoDB" id="2013649at2759"/>
<gene>
    <name evidence="9" type="ORF">COCSUDRAFT_54357</name>
</gene>
<dbReference type="Gene3D" id="3.40.1390.20">
    <property type="entry name" value="HprK N-terminal domain-like"/>
    <property type="match status" value="1"/>
</dbReference>
<dbReference type="NCBIfam" id="NF004167">
    <property type="entry name" value="PRK05632.1"/>
    <property type="match status" value="1"/>
</dbReference>
<keyword evidence="4" id="KW-0808">Transferase</keyword>
<dbReference type="SUPFAM" id="SSF52540">
    <property type="entry name" value="P-loop containing nucleoside triphosphate hydrolases"/>
    <property type="match status" value="1"/>
</dbReference>
<dbReference type="RefSeq" id="XP_005645111.1">
    <property type="nucleotide sequence ID" value="XM_005645054.1"/>
</dbReference>
<dbReference type="Proteomes" id="UP000007264">
    <property type="component" value="Unassembled WGS sequence"/>
</dbReference>
<dbReference type="PANTHER" id="PTHR43356">
    <property type="entry name" value="PHOSPHATE ACETYLTRANSFERASE"/>
    <property type="match status" value="1"/>
</dbReference>
<dbReference type="InterPro" id="IPR042113">
    <property type="entry name" value="P_AcTrfase_dom1"/>
</dbReference>
<dbReference type="InterPro" id="IPR010766">
    <property type="entry name" value="DRTGG"/>
</dbReference>
<evidence type="ECO:0000256" key="3">
    <source>
        <dbReference type="ARBA" id="ARBA00021528"/>
    </source>
</evidence>
<reference evidence="9 10" key="1">
    <citation type="journal article" date="2012" name="Genome Biol.">
        <title>The genome of the polar eukaryotic microalga coccomyxa subellipsoidea reveals traits of cold adaptation.</title>
        <authorList>
            <person name="Blanc G."/>
            <person name="Agarkova I."/>
            <person name="Grimwood J."/>
            <person name="Kuo A."/>
            <person name="Brueggeman A."/>
            <person name="Dunigan D."/>
            <person name="Gurnon J."/>
            <person name="Ladunga I."/>
            <person name="Lindquist E."/>
            <person name="Lucas S."/>
            <person name="Pangilinan J."/>
            <person name="Proschold T."/>
            <person name="Salamov A."/>
            <person name="Schmutz J."/>
            <person name="Weeks D."/>
            <person name="Yamada T."/>
            <person name="Claverie J.M."/>
            <person name="Grigoriev I."/>
            <person name="Van Etten J."/>
            <person name="Lomsadze A."/>
            <person name="Borodovsky M."/>
        </authorList>
    </citation>
    <scope>NUCLEOTIDE SEQUENCE [LARGE SCALE GENOMIC DNA]</scope>
    <source>
        <strain evidence="9 10">C-169</strain>
    </source>
</reference>
<comment type="pathway">
    <text evidence="1">Metabolic intermediate biosynthesis; acetyl-CoA biosynthesis; acetyl-CoA from acetate: step 2/2.</text>
</comment>
<proteinExistence type="predicted"/>
<dbReference type="Gene3D" id="3.40.50.300">
    <property type="entry name" value="P-loop containing nucleotide triphosphate hydrolases"/>
    <property type="match status" value="1"/>
</dbReference>
<evidence type="ECO:0000256" key="6">
    <source>
        <dbReference type="ARBA" id="ARBA00031108"/>
    </source>
</evidence>
<evidence type="ECO:0000313" key="10">
    <source>
        <dbReference type="Proteomes" id="UP000007264"/>
    </source>
</evidence>
<name>I0YQ98_COCSC</name>
<dbReference type="InterPro" id="IPR002505">
    <property type="entry name" value="PTA_PTB"/>
</dbReference>
<dbReference type="CDD" id="cd03109">
    <property type="entry name" value="DTBS"/>
    <property type="match status" value="1"/>
</dbReference>
<dbReference type="NCBIfam" id="TIGR00651">
    <property type="entry name" value="pta"/>
    <property type="match status" value="1"/>
</dbReference>
<organism evidence="9 10">
    <name type="scientific">Coccomyxa subellipsoidea (strain C-169)</name>
    <name type="common">Green microalga</name>
    <dbReference type="NCBI Taxonomy" id="574566"/>
    <lineage>
        <taxon>Eukaryota</taxon>
        <taxon>Viridiplantae</taxon>
        <taxon>Chlorophyta</taxon>
        <taxon>core chlorophytes</taxon>
        <taxon>Trebouxiophyceae</taxon>
        <taxon>Trebouxiophyceae incertae sedis</taxon>
        <taxon>Coccomyxaceae</taxon>
        <taxon>Coccomyxa</taxon>
        <taxon>Coccomyxa subellipsoidea</taxon>
    </lineage>
</organism>
<evidence type="ECO:0000256" key="2">
    <source>
        <dbReference type="ARBA" id="ARBA00012707"/>
    </source>
</evidence>
<dbReference type="InterPro" id="IPR028979">
    <property type="entry name" value="Ser_kin/Pase_Hpr-like_N_sf"/>
</dbReference>
<evidence type="ECO:0000313" key="9">
    <source>
        <dbReference type="EMBL" id="EIE20567.1"/>
    </source>
</evidence>
<dbReference type="Gene3D" id="3.40.50.10750">
    <property type="entry name" value="Isocitrate/Isopropylmalate dehydrogenase-like"/>
    <property type="match status" value="1"/>
</dbReference>
<evidence type="ECO:0000256" key="4">
    <source>
        <dbReference type="ARBA" id="ARBA00022679"/>
    </source>
</evidence>
<dbReference type="SUPFAM" id="SSF53659">
    <property type="entry name" value="Isocitrate/Isopropylmalate dehydrogenase-like"/>
    <property type="match status" value="1"/>
</dbReference>
<dbReference type="InterPro" id="IPR050500">
    <property type="entry name" value="Phos_Acetyltrans/Butyryltrans"/>
</dbReference>
<keyword evidence="10" id="KW-1185">Reference proteome</keyword>
<dbReference type="PANTHER" id="PTHR43356:SF3">
    <property type="entry name" value="PHOSPHATE ACETYLTRANSFERASE"/>
    <property type="match status" value="1"/>
</dbReference>
<dbReference type="InterPro" id="IPR027417">
    <property type="entry name" value="P-loop_NTPase"/>
</dbReference>
<dbReference type="Gene3D" id="3.40.50.10950">
    <property type="match status" value="1"/>
</dbReference>
<accession>I0YQ98</accession>
<dbReference type="NCBIfam" id="NF007233">
    <property type="entry name" value="PRK09653.1"/>
    <property type="match status" value="1"/>
</dbReference>
<dbReference type="InterPro" id="IPR004614">
    <property type="entry name" value="P_AcTrfase"/>
</dbReference>
<feature type="domain" description="Phosphate acetyl/butaryl transferase" evidence="7">
    <location>
        <begin position="463"/>
        <end position="779"/>
    </location>
</feature>
<keyword evidence="5" id="KW-0012">Acyltransferase</keyword>
<evidence type="ECO:0000259" key="7">
    <source>
        <dbReference type="Pfam" id="PF01515"/>
    </source>
</evidence>
<evidence type="ECO:0000256" key="5">
    <source>
        <dbReference type="ARBA" id="ARBA00023315"/>
    </source>
</evidence>
<evidence type="ECO:0000259" key="8">
    <source>
        <dbReference type="Pfam" id="PF07085"/>
    </source>
</evidence>
<dbReference type="Pfam" id="PF07085">
    <property type="entry name" value="DRTGG"/>
    <property type="match status" value="1"/>
</dbReference>
<dbReference type="EC" id="2.3.1.8" evidence="2"/>
<dbReference type="KEGG" id="csl:COCSUDRAFT_54357"/>
<evidence type="ECO:0000256" key="1">
    <source>
        <dbReference type="ARBA" id="ARBA00004989"/>
    </source>
</evidence>
<dbReference type="GO" id="GO:0008959">
    <property type="term" value="F:phosphate acetyltransferase activity"/>
    <property type="evidence" value="ECO:0007669"/>
    <property type="project" value="UniProtKB-EC"/>
</dbReference>
<dbReference type="EMBL" id="AGSI01000015">
    <property type="protein sequence ID" value="EIE20567.1"/>
    <property type="molecule type" value="Genomic_DNA"/>
</dbReference>
<sequence length="801" mass="87271">MLPRALRSAKSIFSAVRPPAGVHDVLSLPGIQHVPMEAVQRQALPCLLPRMMSTSISDEHQPSKKSLYVLNVEGKRTLGPLLIGLMDYFERWLPNVGFFQPIGGEPFPDSDSDEPRHVELIRKAFDLKDDPRSMYAVHRREAISLLAHDKADELLDKIYSSFEEYQSRHDLVVIEGTHEDGRLNVPGNRLELNGRIAATLAAPVLMVLDAGDDISVDDLIDKALLSKNGLEEQRCEVLGLIVNKAPQKEHPILKAQLSKKLAEHSLPLVGVVPHDPLISSVRLDEIQAALSAKVIAGRKGPHDLTVDKVYVATADLDTTLRRLTDHTSSRPLIVTDIGRSDLILGLTSANESTIGPHVTGILCTNSEYGRRDMSPHVHAILQAKHSALKDQEDAGLVAFFPVMSSDCNTWDAVTAVSRIQPSIRPTSKAKIQEAKALFQKYVEGNLLVDALEAEREFVMTPKMFMHNINRICLSNRQRVVLPESDDSRVLAAAEELTHRGLADIILLGEPDKVTAQARRLDIDISQCEIIDPEKSGRLEAYIEKLVEVRRKKNVTPDMARDFLHDPNYFGTMMTLCGDADGMVSGAKHTTAATIRPGLQVLRTKDSPLVSSVFFMCLPDKVLIYGDCAVNVHPSSNELAQIAVTSADTAAAFGVEPRVALLSYSTFGSGSGPEVDRVAEAVRIAKEMRPDLKLEGPIQYDAAVDPAVARQKVKGHSEVAGKATVLIFPSLEAGNNTYKAVQQSTGAIAIGPILQGLSRPVNDLSRGCTVVDIINTVTCTCVQAVAIKDREKSPAPEAAPAA</sequence>
<dbReference type="Pfam" id="PF01515">
    <property type="entry name" value="PTA_PTB"/>
    <property type="match status" value="1"/>
</dbReference>